<evidence type="ECO:0000313" key="20">
    <source>
        <dbReference type="EMBL" id="SFD63888.1"/>
    </source>
</evidence>
<evidence type="ECO:0000256" key="4">
    <source>
        <dbReference type="ARBA" id="ARBA00010561"/>
    </source>
</evidence>
<evidence type="ECO:0000256" key="7">
    <source>
        <dbReference type="ARBA" id="ARBA00022475"/>
    </source>
</evidence>
<evidence type="ECO:0000256" key="11">
    <source>
        <dbReference type="ARBA" id="ARBA00022842"/>
    </source>
</evidence>
<proteinExistence type="inferred from homology"/>
<protein>
    <recommendedName>
        <fullName evidence="6 19">Adenosylcobinamide-GDP ribazoletransferase</fullName>
        <ecNumber evidence="5 19">2.7.8.26</ecNumber>
    </recommendedName>
    <alternativeName>
        <fullName evidence="16 19">Cobalamin synthase</fullName>
    </alternativeName>
    <alternativeName>
        <fullName evidence="15 19">Cobalamin-5'-phosphate synthase</fullName>
    </alternativeName>
</protein>
<evidence type="ECO:0000256" key="9">
    <source>
        <dbReference type="ARBA" id="ARBA00022679"/>
    </source>
</evidence>
<reference evidence="20 21" key="1">
    <citation type="submission" date="2016-10" db="EMBL/GenBank/DDBJ databases">
        <authorList>
            <person name="Varghese N."/>
            <person name="Submissions S."/>
        </authorList>
    </citation>
    <scope>NUCLEOTIDE SEQUENCE [LARGE SCALE GENOMIC DNA]</scope>
    <source>
        <strain evidence="21">YIM D21,KCTC 23444,ACCC 10710</strain>
    </source>
</reference>
<dbReference type="AlphaFoldDB" id="A0A1I1U2P4"/>
<keyword evidence="21" id="KW-1185">Reference proteome</keyword>
<dbReference type="OrthoDB" id="9794626at2"/>
<comment type="subcellular location">
    <subcellularLocation>
        <location evidence="2 19">Cell membrane</location>
        <topology evidence="2 19">Multi-pass membrane protein</topology>
    </subcellularLocation>
</comment>
<feature type="transmembrane region" description="Helical" evidence="19">
    <location>
        <begin position="59"/>
        <end position="81"/>
    </location>
</feature>
<comment type="function">
    <text evidence="14 19">Joins adenosylcobinamide-GDP and alpha-ribazole to generate adenosylcobalamin (Ado-cobalamin). Also synthesizes adenosylcobalamin 5'-phosphate from adenosylcobinamide-GDP and alpha-ribazole 5'-phosphate.</text>
</comment>
<evidence type="ECO:0000256" key="12">
    <source>
        <dbReference type="ARBA" id="ARBA00022989"/>
    </source>
</evidence>
<evidence type="ECO:0000256" key="2">
    <source>
        <dbReference type="ARBA" id="ARBA00004651"/>
    </source>
</evidence>
<keyword evidence="12 19" id="KW-1133">Transmembrane helix</keyword>
<comment type="catalytic activity">
    <reaction evidence="17 19">
        <text>alpha-ribazole + adenosylcob(III)inamide-GDP = adenosylcob(III)alamin + GMP + H(+)</text>
        <dbReference type="Rhea" id="RHEA:16049"/>
        <dbReference type="ChEBI" id="CHEBI:10329"/>
        <dbReference type="ChEBI" id="CHEBI:15378"/>
        <dbReference type="ChEBI" id="CHEBI:18408"/>
        <dbReference type="ChEBI" id="CHEBI:58115"/>
        <dbReference type="ChEBI" id="CHEBI:60487"/>
        <dbReference type="EC" id="2.7.8.26"/>
    </reaction>
</comment>
<dbReference type="EMBL" id="FOMS01000002">
    <property type="protein sequence ID" value="SFD63888.1"/>
    <property type="molecule type" value="Genomic_DNA"/>
</dbReference>
<gene>
    <name evidence="19" type="primary">cobS</name>
    <name evidence="20" type="ORF">SAMN04515678_10260</name>
</gene>
<keyword evidence="9 19" id="KW-0808">Transferase</keyword>
<evidence type="ECO:0000256" key="17">
    <source>
        <dbReference type="ARBA" id="ARBA00048623"/>
    </source>
</evidence>
<comment type="cofactor">
    <cofactor evidence="1 19">
        <name>Mg(2+)</name>
        <dbReference type="ChEBI" id="CHEBI:18420"/>
    </cofactor>
</comment>
<dbReference type="Pfam" id="PF02654">
    <property type="entry name" value="CobS"/>
    <property type="match status" value="1"/>
</dbReference>
<keyword evidence="7 19" id="KW-1003">Cell membrane</keyword>
<dbReference type="GO" id="GO:0009236">
    <property type="term" value="P:cobalamin biosynthetic process"/>
    <property type="evidence" value="ECO:0007669"/>
    <property type="project" value="UniProtKB-UniRule"/>
</dbReference>
<dbReference type="PANTHER" id="PTHR34148">
    <property type="entry name" value="ADENOSYLCOBINAMIDE-GDP RIBAZOLETRANSFERASE"/>
    <property type="match status" value="1"/>
</dbReference>
<keyword evidence="10 19" id="KW-0812">Transmembrane</keyword>
<keyword evidence="8 19" id="KW-0169">Cobalamin biosynthesis</keyword>
<evidence type="ECO:0000256" key="16">
    <source>
        <dbReference type="ARBA" id="ARBA00032853"/>
    </source>
</evidence>
<dbReference type="GO" id="GO:0051073">
    <property type="term" value="F:adenosylcobinamide-GDP ribazoletransferase activity"/>
    <property type="evidence" value="ECO:0007669"/>
    <property type="project" value="UniProtKB-UniRule"/>
</dbReference>
<accession>A0A1I1U2P4</accession>
<comment type="pathway">
    <text evidence="3 19">Cofactor biosynthesis; adenosylcobalamin biosynthesis; adenosylcobalamin from cob(II)yrinate a,c-diamide: step 7/7.</text>
</comment>
<evidence type="ECO:0000256" key="1">
    <source>
        <dbReference type="ARBA" id="ARBA00001946"/>
    </source>
</evidence>
<dbReference type="PANTHER" id="PTHR34148:SF1">
    <property type="entry name" value="ADENOSYLCOBINAMIDE-GDP RIBAZOLETRANSFERASE"/>
    <property type="match status" value="1"/>
</dbReference>
<evidence type="ECO:0000256" key="13">
    <source>
        <dbReference type="ARBA" id="ARBA00023136"/>
    </source>
</evidence>
<name>A0A1I1U2P4_9RHOB</name>
<dbReference type="HAMAP" id="MF_00719">
    <property type="entry name" value="CobS"/>
    <property type="match status" value="1"/>
</dbReference>
<evidence type="ECO:0000256" key="6">
    <source>
        <dbReference type="ARBA" id="ARBA00015850"/>
    </source>
</evidence>
<feature type="transmembrane region" description="Helical" evidence="19">
    <location>
        <begin position="180"/>
        <end position="213"/>
    </location>
</feature>
<dbReference type="InterPro" id="IPR003805">
    <property type="entry name" value="CobS"/>
</dbReference>
<dbReference type="RefSeq" id="WP_149754484.1">
    <property type="nucleotide sequence ID" value="NZ_FOMS01000002.1"/>
</dbReference>
<evidence type="ECO:0000256" key="5">
    <source>
        <dbReference type="ARBA" id="ARBA00013200"/>
    </source>
</evidence>
<evidence type="ECO:0000256" key="15">
    <source>
        <dbReference type="ARBA" id="ARBA00032605"/>
    </source>
</evidence>
<keyword evidence="13 19" id="KW-0472">Membrane</keyword>
<dbReference type="Proteomes" id="UP000325289">
    <property type="component" value="Unassembled WGS sequence"/>
</dbReference>
<feature type="transmembrane region" description="Helical" evidence="19">
    <location>
        <begin position="111"/>
        <end position="133"/>
    </location>
</feature>
<comment type="similarity">
    <text evidence="4 19">Belongs to the CobS family.</text>
</comment>
<dbReference type="EC" id="2.7.8.26" evidence="5 19"/>
<dbReference type="GO" id="GO:0008818">
    <property type="term" value="F:cobalamin 5'-phosphate synthase activity"/>
    <property type="evidence" value="ECO:0007669"/>
    <property type="project" value="UniProtKB-UniRule"/>
</dbReference>
<evidence type="ECO:0000256" key="10">
    <source>
        <dbReference type="ARBA" id="ARBA00022692"/>
    </source>
</evidence>
<comment type="catalytic activity">
    <reaction evidence="18 19">
        <text>alpha-ribazole 5'-phosphate + adenosylcob(III)inamide-GDP = adenosylcob(III)alamin 5'-phosphate + GMP + H(+)</text>
        <dbReference type="Rhea" id="RHEA:23560"/>
        <dbReference type="ChEBI" id="CHEBI:15378"/>
        <dbReference type="ChEBI" id="CHEBI:57918"/>
        <dbReference type="ChEBI" id="CHEBI:58115"/>
        <dbReference type="ChEBI" id="CHEBI:60487"/>
        <dbReference type="ChEBI" id="CHEBI:60493"/>
        <dbReference type="EC" id="2.7.8.26"/>
    </reaction>
</comment>
<sequence length="246" mass="24393">MIRTRLAELQLAVMLLTRLPAGRLTDPAPTLAQARWAYPLAGLPIGAIGWAAQGLAITAGLPALAAALLAVGAMALATGALHHDGLADLADGLGGGRDRAHCLEIMRDSRIGSYGVLALILAVGLEASALAGFDRGAPLLAFLFLSVTSRLAMLGVSAWLPAARTDGLGQSAGGGLGRAGLAGAALAVGLGLALGPAALASALVQALAAAAVAHRAMRRIGGQTGDVLGAVQRVAEVGGWLSLVAF</sequence>
<evidence type="ECO:0000256" key="3">
    <source>
        <dbReference type="ARBA" id="ARBA00004663"/>
    </source>
</evidence>
<evidence type="ECO:0000256" key="14">
    <source>
        <dbReference type="ARBA" id="ARBA00025228"/>
    </source>
</evidence>
<evidence type="ECO:0000256" key="19">
    <source>
        <dbReference type="HAMAP-Rule" id="MF_00719"/>
    </source>
</evidence>
<feature type="transmembrane region" description="Helical" evidence="19">
    <location>
        <begin position="140"/>
        <end position="160"/>
    </location>
</feature>
<dbReference type="UniPathway" id="UPA00148">
    <property type="reaction ID" value="UER00238"/>
</dbReference>
<evidence type="ECO:0000256" key="8">
    <source>
        <dbReference type="ARBA" id="ARBA00022573"/>
    </source>
</evidence>
<keyword evidence="11 19" id="KW-0460">Magnesium</keyword>
<dbReference type="GO" id="GO:0005886">
    <property type="term" value="C:plasma membrane"/>
    <property type="evidence" value="ECO:0007669"/>
    <property type="project" value="UniProtKB-SubCell"/>
</dbReference>
<evidence type="ECO:0000256" key="18">
    <source>
        <dbReference type="ARBA" id="ARBA00049504"/>
    </source>
</evidence>
<organism evidence="20 21">
    <name type="scientific">Roseivivax sediminis</name>
    <dbReference type="NCBI Taxonomy" id="936889"/>
    <lineage>
        <taxon>Bacteria</taxon>
        <taxon>Pseudomonadati</taxon>
        <taxon>Pseudomonadota</taxon>
        <taxon>Alphaproteobacteria</taxon>
        <taxon>Rhodobacterales</taxon>
        <taxon>Roseobacteraceae</taxon>
        <taxon>Roseivivax</taxon>
    </lineage>
</organism>
<evidence type="ECO:0000313" key="21">
    <source>
        <dbReference type="Proteomes" id="UP000325289"/>
    </source>
</evidence>